<keyword evidence="3" id="KW-1185">Reference proteome</keyword>
<organism evidence="2 3">
    <name type="scientific">Actinomadura coerulea</name>
    <dbReference type="NCBI Taxonomy" id="46159"/>
    <lineage>
        <taxon>Bacteria</taxon>
        <taxon>Bacillati</taxon>
        <taxon>Actinomycetota</taxon>
        <taxon>Actinomycetes</taxon>
        <taxon>Streptosporangiales</taxon>
        <taxon>Thermomonosporaceae</taxon>
        <taxon>Actinomadura</taxon>
    </lineage>
</organism>
<proteinExistence type="predicted"/>
<gene>
    <name evidence="2" type="ORF">BKA00_005825</name>
</gene>
<protein>
    <submittedName>
        <fullName evidence="2">Uncharacterized protein</fullName>
    </submittedName>
</protein>
<comment type="caution">
    <text evidence="2">The sequence shown here is derived from an EMBL/GenBank/DDBJ whole genome shotgun (WGS) entry which is preliminary data.</text>
</comment>
<reference evidence="2 3" key="1">
    <citation type="submission" date="2020-08" db="EMBL/GenBank/DDBJ databases">
        <title>Sequencing the genomes of 1000 actinobacteria strains.</title>
        <authorList>
            <person name="Klenk H.-P."/>
        </authorList>
    </citation>
    <scope>NUCLEOTIDE SEQUENCE [LARGE SCALE GENOMIC DNA]</scope>
    <source>
        <strain evidence="2 3">DSM 43675</strain>
    </source>
</reference>
<evidence type="ECO:0000256" key="1">
    <source>
        <dbReference type="SAM" id="MobiDB-lite"/>
    </source>
</evidence>
<evidence type="ECO:0000313" key="2">
    <source>
        <dbReference type="EMBL" id="MBB6398911.1"/>
    </source>
</evidence>
<dbReference type="AlphaFoldDB" id="A0A7X0L1Q3"/>
<dbReference type="Proteomes" id="UP000546324">
    <property type="component" value="Unassembled WGS sequence"/>
</dbReference>
<dbReference type="EMBL" id="JACHMQ010000001">
    <property type="protein sequence ID" value="MBB6398911.1"/>
    <property type="molecule type" value="Genomic_DNA"/>
</dbReference>
<feature type="region of interest" description="Disordered" evidence="1">
    <location>
        <begin position="97"/>
        <end position="118"/>
    </location>
</feature>
<evidence type="ECO:0000313" key="3">
    <source>
        <dbReference type="Proteomes" id="UP000546324"/>
    </source>
</evidence>
<dbReference type="RefSeq" id="WP_185030341.1">
    <property type="nucleotide sequence ID" value="NZ_JACHMQ010000001.1"/>
</dbReference>
<sequence>MDEIEQPPAAPAGLGEAGAALWADVVEVFELETAERRTLEQACRTADELERLAEQLRAEPLVVPGSMGQVRAHPLLAEVRAHRLLLGRLLDELALPHEGEDAGKTPRQRQASEAARVRWDLERARMGRGGAA</sequence>
<name>A0A7X0L1Q3_9ACTN</name>
<accession>A0A7X0L1Q3</accession>